<keyword evidence="2" id="KW-1185">Reference proteome</keyword>
<accession>A0ABY5P1W2</accession>
<gene>
    <name evidence="1" type="ORF">G314FT_20590</name>
</gene>
<sequence length="70" mass="8002">MKKLNLNFLNEDNKKTTLVPKVAKQDLTKDEVKEAMTIIATLDLFESNGKKLYVTPKSAHYSETIITELF</sequence>
<dbReference type="Proteomes" id="UP001058273">
    <property type="component" value="Chromosome"/>
</dbReference>
<evidence type="ECO:0000313" key="2">
    <source>
        <dbReference type="Proteomes" id="UP001058273"/>
    </source>
</evidence>
<dbReference type="EMBL" id="CP102451">
    <property type="protein sequence ID" value="UUV99890.1"/>
    <property type="molecule type" value="Genomic_DNA"/>
</dbReference>
<dbReference type="InterPro" id="IPR021321">
    <property type="entry name" value="DUF2922"/>
</dbReference>
<reference evidence="1" key="1">
    <citation type="submission" date="2022-08" db="EMBL/GenBank/DDBJ databases">
        <title>Genome sequence of Vagococcus luciliae DSM 112651.</title>
        <authorList>
            <person name="Juan G."/>
            <person name="Anja P."/>
            <person name="Rolf D."/>
            <person name="Kampfer P."/>
            <person name="Vilcinskas A."/>
        </authorList>
    </citation>
    <scope>NUCLEOTIDE SEQUENCE</scope>
    <source>
        <strain evidence="1">G314FT</strain>
    </source>
</reference>
<dbReference type="Pfam" id="PF11148">
    <property type="entry name" value="DUF2922"/>
    <property type="match status" value="1"/>
</dbReference>
<reference evidence="1" key="2">
    <citation type="submission" date="2022-08" db="EMBL/GenBank/DDBJ databases">
        <authorList>
            <person name="Poehlein A."/>
            <person name="Guzman J."/>
            <person name="Daniel R."/>
            <person name="Vilcinskas A."/>
        </authorList>
    </citation>
    <scope>NUCLEOTIDE SEQUENCE</scope>
    <source>
        <strain evidence="1">G314FT</strain>
    </source>
</reference>
<protein>
    <recommendedName>
        <fullName evidence="3">DUF2922 domain-containing protein</fullName>
    </recommendedName>
</protein>
<evidence type="ECO:0008006" key="3">
    <source>
        <dbReference type="Google" id="ProtNLM"/>
    </source>
</evidence>
<name>A0ABY5P1W2_9ENTE</name>
<evidence type="ECO:0000313" key="1">
    <source>
        <dbReference type="EMBL" id="UUV99890.1"/>
    </source>
</evidence>
<organism evidence="1 2">
    <name type="scientific">Vagococcus luciliae</name>
    <dbReference type="NCBI Taxonomy" id="2920380"/>
    <lineage>
        <taxon>Bacteria</taxon>
        <taxon>Bacillati</taxon>
        <taxon>Bacillota</taxon>
        <taxon>Bacilli</taxon>
        <taxon>Lactobacillales</taxon>
        <taxon>Enterococcaceae</taxon>
        <taxon>Vagococcus</taxon>
    </lineage>
</organism>
<dbReference type="RefSeq" id="WP_241699308.1">
    <property type="nucleotide sequence ID" value="NZ_CP102451.1"/>
</dbReference>
<proteinExistence type="predicted"/>